<reference evidence="3" key="1">
    <citation type="submission" date="2023-09" db="EMBL/GenBank/DDBJ databases">
        <title>Paucibacter sp. APW11 Genome sequencing and assembly.</title>
        <authorList>
            <person name="Kim I."/>
        </authorList>
    </citation>
    <scope>NUCLEOTIDE SEQUENCE</scope>
    <source>
        <strain evidence="3">APW11</strain>
    </source>
</reference>
<feature type="compositionally biased region" description="Basic and acidic residues" evidence="1">
    <location>
        <begin position="171"/>
        <end position="182"/>
    </location>
</feature>
<feature type="compositionally biased region" description="Basic and acidic residues" evidence="1">
    <location>
        <begin position="88"/>
        <end position="107"/>
    </location>
</feature>
<gene>
    <name evidence="3" type="ORF">RQP53_04490</name>
</gene>
<feature type="compositionally biased region" description="Low complexity" evidence="1">
    <location>
        <begin position="154"/>
        <end position="170"/>
    </location>
</feature>
<dbReference type="EMBL" id="JAVXZY010000001">
    <property type="protein sequence ID" value="MDT8998530.1"/>
    <property type="molecule type" value="Genomic_DNA"/>
</dbReference>
<name>A0ABU3P7K4_9BURK</name>
<evidence type="ECO:0008006" key="5">
    <source>
        <dbReference type="Google" id="ProtNLM"/>
    </source>
</evidence>
<feature type="signal peptide" evidence="2">
    <location>
        <begin position="1"/>
        <end position="19"/>
    </location>
</feature>
<feature type="chain" id="PRO_5047494600" description="DUF1090 domain-containing protein" evidence="2">
    <location>
        <begin position="20"/>
        <end position="217"/>
    </location>
</feature>
<evidence type="ECO:0000256" key="2">
    <source>
        <dbReference type="SAM" id="SignalP"/>
    </source>
</evidence>
<evidence type="ECO:0000256" key="1">
    <source>
        <dbReference type="SAM" id="MobiDB-lite"/>
    </source>
</evidence>
<accession>A0ABU3P7K4</accession>
<proteinExistence type="predicted"/>
<feature type="compositionally biased region" description="Basic and acidic residues" evidence="1">
    <location>
        <begin position="125"/>
        <end position="153"/>
    </location>
</feature>
<organism evidence="3 4">
    <name type="scientific">Roseateles aquae</name>
    <dbReference type="NCBI Taxonomy" id="3077235"/>
    <lineage>
        <taxon>Bacteria</taxon>
        <taxon>Pseudomonadati</taxon>
        <taxon>Pseudomonadota</taxon>
        <taxon>Betaproteobacteria</taxon>
        <taxon>Burkholderiales</taxon>
        <taxon>Sphaerotilaceae</taxon>
        <taxon>Roseateles</taxon>
    </lineage>
</organism>
<dbReference type="RefSeq" id="WP_315648898.1">
    <property type="nucleotide sequence ID" value="NZ_JAVXZY010000001.1"/>
</dbReference>
<protein>
    <recommendedName>
        <fullName evidence="5">DUF1090 domain-containing protein</fullName>
    </recommendedName>
</protein>
<comment type="caution">
    <text evidence="3">The sequence shown here is derived from an EMBL/GenBank/DDBJ whole genome shotgun (WGS) entry which is preliminary data.</text>
</comment>
<evidence type="ECO:0000313" key="4">
    <source>
        <dbReference type="Proteomes" id="UP001246372"/>
    </source>
</evidence>
<dbReference type="Proteomes" id="UP001246372">
    <property type="component" value="Unassembled WGS sequence"/>
</dbReference>
<sequence>MKHLMLSLLLMAAGPGAWSAEATEAEQLRVQRAAIEARYEEALAQCAQRFAVIDCQLQAKQQRHEAIKPLQAREYELNAAERAARAEAQRQRVKAKQADYAERDARQKTQSLLAEPTPMQAEPVSKARPDAPDSNERGRQALARRVADEKAAELQRQQLLQREQAAQAHRQAVERRNAERAARKAPAAPLPLPSASAVSAAASTPGRAKAPAGSAPH</sequence>
<keyword evidence="2" id="KW-0732">Signal</keyword>
<feature type="region of interest" description="Disordered" evidence="1">
    <location>
        <begin position="88"/>
        <end position="217"/>
    </location>
</feature>
<keyword evidence="4" id="KW-1185">Reference proteome</keyword>
<evidence type="ECO:0000313" key="3">
    <source>
        <dbReference type="EMBL" id="MDT8998530.1"/>
    </source>
</evidence>
<feature type="compositionally biased region" description="Low complexity" evidence="1">
    <location>
        <begin position="193"/>
        <end position="203"/>
    </location>
</feature>